<evidence type="ECO:0000259" key="2">
    <source>
        <dbReference type="Pfam" id="PF20153"/>
    </source>
</evidence>
<feature type="transmembrane region" description="Helical" evidence="1">
    <location>
        <begin position="120"/>
        <end position="139"/>
    </location>
</feature>
<protein>
    <recommendedName>
        <fullName evidence="2">DUF6535 domain-containing protein</fullName>
    </recommendedName>
</protein>
<dbReference type="Pfam" id="PF20153">
    <property type="entry name" value="DUF6535"/>
    <property type="match status" value="1"/>
</dbReference>
<dbReference type="InterPro" id="IPR045338">
    <property type="entry name" value="DUF6535"/>
</dbReference>
<evidence type="ECO:0000313" key="4">
    <source>
        <dbReference type="Proteomes" id="UP000799118"/>
    </source>
</evidence>
<feature type="transmembrane region" description="Helical" evidence="1">
    <location>
        <begin position="208"/>
        <end position="232"/>
    </location>
</feature>
<evidence type="ECO:0000313" key="3">
    <source>
        <dbReference type="EMBL" id="KAE9409230.1"/>
    </source>
</evidence>
<keyword evidence="1" id="KW-0812">Transmembrane</keyword>
<dbReference type="AlphaFoldDB" id="A0A6A4IGW0"/>
<keyword evidence="1" id="KW-1133">Transmembrane helix</keyword>
<keyword evidence="4" id="KW-1185">Reference proteome</keyword>
<reference evidence="3" key="1">
    <citation type="journal article" date="2019" name="Environ. Microbiol.">
        <title>Fungal ecological strategies reflected in gene transcription - a case study of two litter decomposers.</title>
        <authorList>
            <person name="Barbi F."/>
            <person name="Kohler A."/>
            <person name="Barry K."/>
            <person name="Baskaran P."/>
            <person name="Daum C."/>
            <person name="Fauchery L."/>
            <person name="Ihrmark K."/>
            <person name="Kuo A."/>
            <person name="LaButti K."/>
            <person name="Lipzen A."/>
            <person name="Morin E."/>
            <person name="Grigoriev I.V."/>
            <person name="Henrissat B."/>
            <person name="Lindahl B."/>
            <person name="Martin F."/>
        </authorList>
    </citation>
    <scope>NUCLEOTIDE SEQUENCE</scope>
    <source>
        <strain evidence="3">JB14</strain>
    </source>
</reference>
<feature type="domain" description="DUF6535" evidence="2">
    <location>
        <begin position="22"/>
        <end position="199"/>
    </location>
</feature>
<evidence type="ECO:0000256" key="1">
    <source>
        <dbReference type="SAM" id="Phobius"/>
    </source>
</evidence>
<keyword evidence="1" id="KW-0472">Membrane</keyword>
<sequence>MSETTGADHLSRRDDDPSTKIWGLYLDQAGRDNERLTENWKGDMDAILIFAGLFSASVTSFIIESYGNLQPDNTDTAVILLAQIYRQLSNDTSLESIPSVTQALDSNAFVPSTSSLVCNVLWFLSLSLSLTAALSATLVQQWTRNYLQATVGHEIQRARINAYLYEGITKFHMQGIVTAIPLLLHGSLLLFFAGLVEFLRPVNPGISYLIFGLLLLSAILYLLITILPAFYFDCPYRSPLTKIWYKILRSDESHSTEKQPKGLLASPV</sequence>
<feature type="transmembrane region" description="Helical" evidence="1">
    <location>
        <begin position="44"/>
        <end position="63"/>
    </location>
</feature>
<accession>A0A6A4IGW0</accession>
<organism evidence="3 4">
    <name type="scientific">Gymnopus androsaceus JB14</name>
    <dbReference type="NCBI Taxonomy" id="1447944"/>
    <lineage>
        <taxon>Eukaryota</taxon>
        <taxon>Fungi</taxon>
        <taxon>Dikarya</taxon>
        <taxon>Basidiomycota</taxon>
        <taxon>Agaricomycotina</taxon>
        <taxon>Agaricomycetes</taxon>
        <taxon>Agaricomycetidae</taxon>
        <taxon>Agaricales</taxon>
        <taxon>Marasmiineae</taxon>
        <taxon>Omphalotaceae</taxon>
        <taxon>Gymnopus</taxon>
    </lineage>
</organism>
<feature type="transmembrane region" description="Helical" evidence="1">
    <location>
        <begin position="176"/>
        <end position="196"/>
    </location>
</feature>
<dbReference type="EMBL" id="ML769388">
    <property type="protein sequence ID" value="KAE9409230.1"/>
    <property type="molecule type" value="Genomic_DNA"/>
</dbReference>
<dbReference type="OrthoDB" id="3221808at2759"/>
<proteinExistence type="predicted"/>
<dbReference type="Proteomes" id="UP000799118">
    <property type="component" value="Unassembled WGS sequence"/>
</dbReference>
<gene>
    <name evidence="3" type="ORF">BT96DRAFT_1090290</name>
</gene>
<name>A0A6A4IGW0_9AGAR</name>